<comment type="similarity">
    <text evidence="5">Belongs to the RimM family.</text>
</comment>
<dbReference type="Gene3D" id="2.40.30.60">
    <property type="entry name" value="RimM"/>
    <property type="match status" value="1"/>
</dbReference>
<dbReference type="InterPro" id="IPR011033">
    <property type="entry name" value="PRC_barrel-like_sf"/>
</dbReference>
<evidence type="ECO:0000256" key="5">
    <source>
        <dbReference type="HAMAP-Rule" id="MF_00014"/>
    </source>
</evidence>
<comment type="subunit">
    <text evidence="5">Binds ribosomal protein uS19.</text>
</comment>
<evidence type="ECO:0000256" key="4">
    <source>
        <dbReference type="ARBA" id="ARBA00023186"/>
    </source>
</evidence>
<dbReference type="SUPFAM" id="SSF50346">
    <property type="entry name" value="PRC-barrel domain"/>
    <property type="match status" value="1"/>
</dbReference>
<feature type="domain" description="Ribosome maturation factor RimM PRC barrel" evidence="7">
    <location>
        <begin position="100"/>
        <end position="166"/>
    </location>
</feature>
<protein>
    <recommendedName>
        <fullName evidence="5">Ribosome maturation factor RimM</fullName>
    </recommendedName>
</protein>
<dbReference type="Proteomes" id="UP000243297">
    <property type="component" value="Unassembled WGS sequence"/>
</dbReference>
<keyword evidence="2 5" id="KW-0690">Ribosome biogenesis</keyword>
<keyword evidence="9" id="KW-1185">Reference proteome</keyword>
<dbReference type="AlphaFoldDB" id="A0A1T4NFX4"/>
<dbReference type="Gene3D" id="2.30.30.240">
    <property type="entry name" value="PRC-barrel domain"/>
    <property type="match status" value="1"/>
</dbReference>
<dbReference type="EMBL" id="FUWY01000004">
    <property type="protein sequence ID" value="SJZ77897.1"/>
    <property type="molecule type" value="Genomic_DNA"/>
</dbReference>
<dbReference type="InterPro" id="IPR011961">
    <property type="entry name" value="RimM"/>
</dbReference>
<dbReference type="NCBIfam" id="TIGR02273">
    <property type="entry name" value="16S_RimM"/>
    <property type="match status" value="1"/>
</dbReference>
<gene>
    <name evidence="5" type="primary">rimM</name>
    <name evidence="8" type="ORF">SAMN02745191_1607</name>
</gene>
<sequence>MDKLKIGVITNTFGIKGELKIKSFTDFTEERFAKGSKVELLIQDKYKEMTIQSAKEHKGMMIIQFKGYENINDVECFKGVELYINKSDLHPLKNGEYYFFELVGLTVVNETGDPLGTVLRVEEGLAHNLLRIEKLDGSTGLVPYNPAFILRVDMAKKIIQIKVIEGLL</sequence>
<evidence type="ECO:0000256" key="1">
    <source>
        <dbReference type="ARBA" id="ARBA00022490"/>
    </source>
</evidence>
<comment type="domain">
    <text evidence="5">The PRC barrel domain binds ribosomal protein uS19.</text>
</comment>
<dbReference type="PANTHER" id="PTHR33692">
    <property type="entry name" value="RIBOSOME MATURATION FACTOR RIMM"/>
    <property type="match status" value="1"/>
</dbReference>
<dbReference type="GO" id="GO:0042274">
    <property type="term" value="P:ribosomal small subunit biogenesis"/>
    <property type="evidence" value="ECO:0007669"/>
    <property type="project" value="UniProtKB-UniRule"/>
</dbReference>
<reference evidence="9" key="1">
    <citation type="submission" date="2017-02" db="EMBL/GenBank/DDBJ databases">
        <authorList>
            <person name="Varghese N."/>
            <person name="Submissions S."/>
        </authorList>
    </citation>
    <scope>NUCLEOTIDE SEQUENCE [LARGE SCALE GENOMIC DNA]</scope>
    <source>
        <strain evidence="9">ATCC 25662</strain>
    </source>
</reference>
<dbReference type="GO" id="GO:0006364">
    <property type="term" value="P:rRNA processing"/>
    <property type="evidence" value="ECO:0007669"/>
    <property type="project" value="UniProtKB-UniRule"/>
</dbReference>
<evidence type="ECO:0000313" key="8">
    <source>
        <dbReference type="EMBL" id="SJZ77897.1"/>
    </source>
</evidence>
<evidence type="ECO:0000259" key="6">
    <source>
        <dbReference type="Pfam" id="PF01782"/>
    </source>
</evidence>
<dbReference type="Pfam" id="PF24986">
    <property type="entry name" value="PRC_RimM"/>
    <property type="match status" value="1"/>
</dbReference>
<dbReference type="PANTHER" id="PTHR33692:SF1">
    <property type="entry name" value="RIBOSOME MATURATION FACTOR RIMM"/>
    <property type="match status" value="1"/>
</dbReference>
<dbReference type="RefSeq" id="WP_078712002.1">
    <property type="nucleotide sequence ID" value="NZ_FUWY01000004.1"/>
</dbReference>
<evidence type="ECO:0000256" key="2">
    <source>
        <dbReference type="ARBA" id="ARBA00022517"/>
    </source>
</evidence>
<proteinExistence type="inferred from homology"/>
<dbReference type="InterPro" id="IPR056792">
    <property type="entry name" value="PRC_RimM"/>
</dbReference>
<comment type="subcellular location">
    <subcellularLocation>
        <location evidence="5">Cytoplasm</location>
    </subcellularLocation>
</comment>
<keyword evidence="4 5" id="KW-0143">Chaperone</keyword>
<evidence type="ECO:0000256" key="3">
    <source>
        <dbReference type="ARBA" id="ARBA00022552"/>
    </source>
</evidence>
<dbReference type="SUPFAM" id="SSF50447">
    <property type="entry name" value="Translation proteins"/>
    <property type="match status" value="1"/>
</dbReference>
<feature type="domain" description="RimM N-terminal" evidence="6">
    <location>
        <begin position="6"/>
        <end position="88"/>
    </location>
</feature>
<dbReference type="Pfam" id="PF01782">
    <property type="entry name" value="RimM"/>
    <property type="match status" value="1"/>
</dbReference>
<name>A0A1T4NFX4_9FIRM</name>
<dbReference type="GO" id="GO:0043022">
    <property type="term" value="F:ribosome binding"/>
    <property type="evidence" value="ECO:0007669"/>
    <property type="project" value="InterPro"/>
</dbReference>
<dbReference type="GO" id="GO:0005737">
    <property type="term" value="C:cytoplasm"/>
    <property type="evidence" value="ECO:0007669"/>
    <property type="project" value="UniProtKB-SubCell"/>
</dbReference>
<accession>A0A1T4NFX4</accession>
<evidence type="ECO:0000259" key="7">
    <source>
        <dbReference type="Pfam" id="PF24986"/>
    </source>
</evidence>
<organism evidence="8 9">
    <name type="scientific">Anaerorhabdus furcosa</name>
    <dbReference type="NCBI Taxonomy" id="118967"/>
    <lineage>
        <taxon>Bacteria</taxon>
        <taxon>Bacillati</taxon>
        <taxon>Bacillota</taxon>
        <taxon>Erysipelotrichia</taxon>
        <taxon>Erysipelotrichales</taxon>
        <taxon>Erysipelotrichaceae</taxon>
        <taxon>Anaerorhabdus</taxon>
    </lineage>
</organism>
<comment type="function">
    <text evidence="5">An accessory protein needed during the final step in the assembly of 30S ribosomal subunit, possibly for assembly of the head region. Essential for efficient processing of 16S rRNA. May be needed both before and after RbfA during the maturation of 16S rRNA. It has affinity for free ribosomal 30S subunits but not for 70S ribosomes.</text>
</comment>
<keyword evidence="3 5" id="KW-0698">rRNA processing</keyword>
<dbReference type="STRING" id="118967.SAMN02745191_1607"/>
<dbReference type="OrthoDB" id="9810331at2"/>
<dbReference type="HAMAP" id="MF_00014">
    <property type="entry name" value="Ribosome_mat_RimM"/>
    <property type="match status" value="1"/>
</dbReference>
<dbReference type="InterPro" id="IPR036976">
    <property type="entry name" value="RimM_N_sf"/>
</dbReference>
<dbReference type="InterPro" id="IPR009000">
    <property type="entry name" value="Transl_B-barrel_sf"/>
</dbReference>
<keyword evidence="1 5" id="KW-0963">Cytoplasm</keyword>
<dbReference type="InterPro" id="IPR002676">
    <property type="entry name" value="RimM_N"/>
</dbReference>
<dbReference type="GO" id="GO:0005840">
    <property type="term" value="C:ribosome"/>
    <property type="evidence" value="ECO:0007669"/>
    <property type="project" value="InterPro"/>
</dbReference>
<evidence type="ECO:0000313" key="9">
    <source>
        <dbReference type="Proteomes" id="UP000243297"/>
    </source>
</evidence>